<evidence type="ECO:0000259" key="8">
    <source>
        <dbReference type="SMART" id="SM00485"/>
    </source>
</evidence>
<comment type="caution">
    <text evidence="9">The sequence shown here is derived from an EMBL/GenBank/DDBJ whole genome shotgun (WGS) entry which is preliminary data.</text>
</comment>
<dbReference type="OrthoDB" id="2959108at2759"/>
<keyword evidence="4" id="KW-0378">Hydrolase</keyword>
<dbReference type="SMART" id="SM00484">
    <property type="entry name" value="XPGI"/>
    <property type="match status" value="1"/>
</dbReference>
<reference evidence="9 10" key="1">
    <citation type="submission" date="2020-04" db="EMBL/GenBank/DDBJ databases">
        <authorList>
            <person name="Laetsch R D."/>
            <person name="Stevens L."/>
            <person name="Kumar S."/>
            <person name="Blaxter L. M."/>
        </authorList>
    </citation>
    <scope>NUCLEOTIDE SEQUENCE [LARGE SCALE GENOMIC DNA]</scope>
</reference>
<dbReference type="PRINTS" id="PR00853">
    <property type="entry name" value="XPGRADSUPER"/>
</dbReference>
<keyword evidence="3" id="KW-0479">Metal-binding</keyword>
<evidence type="ECO:0000256" key="5">
    <source>
        <dbReference type="ARBA" id="ARBA00022842"/>
    </source>
</evidence>
<dbReference type="GO" id="GO:0046872">
    <property type="term" value="F:metal ion binding"/>
    <property type="evidence" value="ECO:0007669"/>
    <property type="project" value="UniProtKB-KW"/>
</dbReference>
<dbReference type="InterPro" id="IPR036279">
    <property type="entry name" value="5-3_exonuclease_C_sf"/>
</dbReference>
<keyword evidence="5" id="KW-0460">Magnesium</keyword>
<dbReference type="InterPro" id="IPR006086">
    <property type="entry name" value="XPG-I_dom"/>
</dbReference>
<evidence type="ECO:0000256" key="1">
    <source>
        <dbReference type="ARBA" id="ARBA00001946"/>
    </source>
</evidence>
<dbReference type="InterPro" id="IPR029060">
    <property type="entry name" value="PIN-like_dom_sf"/>
</dbReference>
<evidence type="ECO:0000313" key="10">
    <source>
        <dbReference type="Proteomes" id="UP000494206"/>
    </source>
</evidence>
<name>A0A8S1EWV9_9PELO</name>
<keyword evidence="2" id="KW-0540">Nuclease</keyword>
<keyword evidence="10" id="KW-1185">Reference proteome</keyword>
<dbReference type="InterPro" id="IPR006085">
    <property type="entry name" value="XPG_DNA_repair_N"/>
</dbReference>
<dbReference type="SUPFAM" id="SSF47807">
    <property type="entry name" value="5' to 3' exonuclease, C-terminal subdomain"/>
    <property type="match status" value="1"/>
</dbReference>
<comment type="cofactor">
    <cofactor evidence="1">
        <name>Mg(2+)</name>
        <dbReference type="ChEBI" id="CHEBI:18420"/>
    </cofactor>
</comment>
<feature type="compositionally biased region" description="Low complexity" evidence="6">
    <location>
        <begin position="386"/>
        <end position="411"/>
    </location>
</feature>
<dbReference type="GO" id="GO:0003677">
    <property type="term" value="F:DNA binding"/>
    <property type="evidence" value="ECO:0007669"/>
    <property type="project" value="InterPro"/>
</dbReference>
<dbReference type="CDD" id="cd09868">
    <property type="entry name" value="PIN_XPG_RAD2"/>
    <property type="match status" value="1"/>
</dbReference>
<sequence length="427" mass="49221">MTIHGIWQWAANHSQTVEIDALRNKTLSIDGHIWLYECHKGGQRYNQTGASYLVTFFRRCRFLMERNIRPIVVFDAVNRPPQPGSFAFSERKNLNWHDLTNSSNLADRVFKCQAMLRHLGVTVIIAKGEGEAQCAELEMEGITDGCITTDFDYFIFGGRNLYKIQFNTNGVKSIMHCSMDNLEANTKIYRNGLIAMAILLGCDFYDSGVENCGIVTALDVLTEFHGREADHHPLQILDRFASYVRGEVPERSEDSERKLRLKRREYGFDRTFPNTDEILMALKIYENPNTYTFSKDTFTSPPCTDLRRVERILVHECGWTAEKMKQELEISEKRSKKFHEATIQKKIPDFFKMSKRTNSLVEQCSVDEYLKSNNNWFQQRKRRSDVSPSSSTTPQSSRTRTPKISKISSSHKSSDDSIEIIEILDSD</sequence>
<accession>A0A8S1EWV9</accession>
<dbReference type="Proteomes" id="UP000494206">
    <property type="component" value="Unassembled WGS sequence"/>
</dbReference>
<organism evidence="9 10">
    <name type="scientific">Caenorhabditis bovis</name>
    <dbReference type="NCBI Taxonomy" id="2654633"/>
    <lineage>
        <taxon>Eukaryota</taxon>
        <taxon>Metazoa</taxon>
        <taxon>Ecdysozoa</taxon>
        <taxon>Nematoda</taxon>
        <taxon>Chromadorea</taxon>
        <taxon>Rhabditida</taxon>
        <taxon>Rhabditina</taxon>
        <taxon>Rhabditomorpha</taxon>
        <taxon>Rhabditoidea</taxon>
        <taxon>Rhabditidae</taxon>
        <taxon>Peloderinae</taxon>
        <taxon>Caenorhabditis</taxon>
    </lineage>
</organism>
<proteinExistence type="predicted"/>
<dbReference type="Gene3D" id="1.10.150.20">
    <property type="entry name" value="5' to 3' exonuclease, C-terminal subdomain"/>
    <property type="match status" value="1"/>
</dbReference>
<dbReference type="InterPro" id="IPR008918">
    <property type="entry name" value="HhH2"/>
</dbReference>
<feature type="region of interest" description="Disordered" evidence="6">
    <location>
        <begin position="379"/>
        <end position="415"/>
    </location>
</feature>
<dbReference type="Pfam" id="PF00752">
    <property type="entry name" value="XPG_N"/>
    <property type="match status" value="1"/>
</dbReference>
<dbReference type="GO" id="GO:0017108">
    <property type="term" value="F:5'-flap endonuclease activity"/>
    <property type="evidence" value="ECO:0007669"/>
    <property type="project" value="TreeGrafter"/>
</dbReference>
<evidence type="ECO:0008006" key="11">
    <source>
        <dbReference type="Google" id="ProtNLM"/>
    </source>
</evidence>
<evidence type="ECO:0000256" key="3">
    <source>
        <dbReference type="ARBA" id="ARBA00022723"/>
    </source>
</evidence>
<dbReference type="SMART" id="SM00485">
    <property type="entry name" value="XPGN"/>
    <property type="match status" value="1"/>
</dbReference>
<evidence type="ECO:0000256" key="4">
    <source>
        <dbReference type="ARBA" id="ARBA00022801"/>
    </source>
</evidence>
<evidence type="ECO:0000256" key="2">
    <source>
        <dbReference type="ARBA" id="ARBA00022722"/>
    </source>
</evidence>
<evidence type="ECO:0000313" key="9">
    <source>
        <dbReference type="EMBL" id="CAB3402495.1"/>
    </source>
</evidence>
<protein>
    <recommendedName>
        <fullName evidence="11">XPG-I domain-containing protein</fullName>
    </recommendedName>
</protein>
<dbReference type="GO" id="GO:0000724">
    <property type="term" value="P:double-strand break repair via homologous recombination"/>
    <property type="evidence" value="ECO:0007669"/>
    <property type="project" value="TreeGrafter"/>
</dbReference>
<dbReference type="EMBL" id="CADEPM010000003">
    <property type="protein sequence ID" value="CAB3402495.1"/>
    <property type="molecule type" value="Genomic_DNA"/>
</dbReference>
<evidence type="ECO:0000259" key="7">
    <source>
        <dbReference type="SMART" id="SM00484"/>
    </source>
</evidence>
<dbReference type="PANTHER" id="PTHR11081:SF59">
    <property type="entry name" value="FI23547P1"/>
    <property type="match status" value="1"/>
</dbReference>
<dbReference type="SMART" id="SM00279">
    <property type="entry name" value="HhH2"/>
    <property type="match status" value="1"/>
</dbReference>
<dbReference type="AlphaFoldDB" id="A0A8S1EWV9"/>
<feature type="domain" description="XPG-I" evidence="7">
    <location>
        <begin position="117"/>
        <end position="188"/>
    </location>
</feature>
<dbReference type="InterPro" id="IPR006084">
    <property type="entry name" value="XPG/Rad2"/>
</dbReference>
<dbReference type="Gene3D" id="3.40.50.1010">
    <property type="entry name" value="5'-nuclease"/>
    <property type="match status" value="1"/>
</dbReference>
<evidence type="ECO:0000256" key="6">
    <source>
        <dbReference type="SAM" id="MobiDB-lite"/>
    </source>
</evidence>
<feature type="domain" description="XPG N-terminal" evidence="8">
    <location>
        <begin position="1"/>
        <end position="95"/>
    </location>
</feature>
<dbReference type="SUPFAM" id="SSF88723">
    <property type="entry name" value="PIN domain-like"/>
    <property type="match status" value="1"/>
</dbReference>
<dbReference type="PANTHER" id="PTHR11081">
    <property type="entry name" value="FLAP ENDONUCLEASE FAMILY MEMBER"/>
    <property type="match status" value="1"/>
</dbReference>
<dbReference type="Pfam" id="PF00867">
    <property type="entry name" value="XPG_I"/>
    <property type="match status" value="1"/>
</dbReference>
<gene>
    <name evidence="9" type="ORF">CBOVIS_LOCUS5104</name>
</gene>